<sequence>MKTMAEESAIFFPETALKYLPLYQPTIVTWNRLEGRTRAEDFDRAMKAEVRDALWMISRQWQMGEFIGDDAGSPVLAKVHMATTALNKYQAGGLPASPLEKDIPLEVKAEHQSIPFQQGELNISLDLRLLMGRQWLKWIAQIDPALKGDYITEYPIARPDPAQESDARICAHIQAWQQVAAVAGRRMDGYALYSYLKEDAARHAYDNIPGVTDDAQRTAIDGIAAKFIAWYERLYYQPHKKENPSWKPEYLEHQFACSAPKDGGEKVLAAEEYYHGHLDWYNFDIDQHRTSLDTDPGAPALENPEASITHTFIPTSVSFGGMPHPRWWTFENWKTDLGFVQPDTTDLNKLLLLEFILVYANDWFIVPFTLPVGTLADIKGLMVTNVFGENIWVQAAGSGSDEDWQRWSMYTLNVKGTEEVPADLSLVVLPAARKVLESKPVEEIFMLRDEIANMVWGVESQVPLVTGKSKPGKEAGYELRNKLQQLMDQTGEVVPEFTYQAKIRYQVTNSVPEQWIPMIPVHIEGNNREIQLQRAAMPRILEGDPNVPKKIEPRTSLLREGLEEGQPYFLHEEEVPRAGIKVNKSYQRTRWYNGKVYTWVGIRKQVGKGGGSSGLAFDQILPAKTQE</sequence>
<name>M1YYQ4_NITG3</name>
<dbReference type="EMBL" id="CAQJ01000048">
    <property type="protein sequence ID" value="CCQ90842.1"/>
    <property type="molecule type" value="Genomic_DNA"/>
</dbReference>
<dbReference type="Proteomes" id="UP000011704">
    <property type="component" value="Unassembled WGS sequence"/>
</dbReference>
<reference evidence="1 2" key="1">
    <citation type="journal article" date="2013" name="Front. Microbiol.">
        <title>The genome of Nitrospina gracilis illuminates the metabolism and evolution of the major marine nitrite oxidizer.</title>
        <authorList>
            <person name="Luecker S."/>
            <person name="Nowka B."/>
            <person name="Rattei T."/>
            <person name="Spieck E."/>
            <person name="and Daims H."/>
        </authorList>
    </citation>
    <scope>NUCLEOTIDE SEQUENCE [LARGE SCALE GENOMIC DNA]</scope>
    <source>
        <strain evidence="1 2">3/211</strain>
    </source>
</reference>
<comment type="caution">
    <text evidence="1">The sequence shown here is derived from an EMBL/GenBank/DDBJ whole genome shotgun (WGS) entry which is preliminary data.</text>
</comment>
<dbReference type="STRING" id="1266370.NITGR_430009"/>
<dbReference type="HOGENOM" id="CLU_465252_0_0_0"/>
<dbReference type="InParanoid" id="M1YYQ4"/>
<proteinExistence type="predicted"/>
<dbReference type="AlphaFoldDB" id="M1YYQ4"/>
<keyword evidence="2" id="KW-1185">Reference proteome</keyword>
<evidence type="ECO:0000313" key="1">
    <source>
        <dbReference type="EMBL" id="CCQ90842.1"/>
    </source>
</evidence>
<organism evidence="1 2">
    <name type="scientific">Nitrospina gracilis (strain 3/211)</name>
    <dbReference type="NCBI Taxonomy" id="1266370"/>
    <lineage>
        <taxon>Bacteria</taxon>
        <taxon>Pseudomonadati</taxon>
        <taxon>Nitrospinota/Tectimicrobiota group</taxon>
        <taxon>Nitrospinota</taxon>
        <taxon>Nitrospinia</taxon>
        <taxon>Nitrospinales</taxon>
        <taxon>Nitrospinaceae</taxon>
        <taxon>Nitrospina</taxon>
    </lineage>
</organism>
<accession>M1YYQ4</accession>
<gene>
    <name evidence="1" type="ORF">NITGR_430009</name>
</gene>
<evidence type="ECO:0000313" key="2">
    <source>
        <dbReference type="Proteomes" id="UP000011704"/>
    </source>
</evidence>
<protein>
    <submittedName>
        <fullName evidence="1">Uncharacterized protein</fullName>
    </submittedName>
</protein>